<name>A0A160SZ55_9CHLR</name>
<sequence length="499" mass="56338">MADDRTTLLHFLVQHYTLDGLKTLCFNLFVDFENLSGDTKNAKARELILQLERAGRLSDLEAALGREQPRAYQREFTKAPPVPRIPPRRNRDANQVFVSHAHEDDAFARRLSADLQAEGWSVWIAPDSIQPGETWVEAINRGLEESGYYLLVQTPAAAASPWVVTETNVAISLEHQRLMRFIPLDVAPSRPPPLWTAYQNVSFRDNYLRGLEHLLARLNGRPPRPWPSNGNDRPNGQGADKTGERTFADRRLNQRARVELIRIPAGNFIFGAPNPDPEHELARRTIHLHEYWIGGQPVTNAQFARFVEATHYQTTAEDTGFARVWAAGRWSDVERAYWRRPEGPRSSIDERLHHPVVCVSWYDAQAYCEWAGLRLPAEKEWEKAARGAEGRLYPWGNELAAAHRANFAMRHGTTTAVGQFSPAGDSPYGVADLAGNVWEWTASWFDAPGRPQRSRVARGGAWPSDADNLRATYRVDVDPQLRFNTLGFRVSAHLGDAGF</sequence>
<dbReference type="SUPFAM" id="SSF52200">
    <property type="entry name" value="Toll/Interleukin receptor TIR domain"/>
    <property type="match status" value="1"/>
</dbReference>
<dbReference type="Gene3D" id="3.90.1580.10">
    <property type="entry name" value="paralog of FGE (formylglycine-generating enzyme)"/>
    <property type="match status" value="1"/>
</dbReference>
<dbReference type="InterPro" id="IPR051043">
    <property type="entry name" value="Sulfatase_Mod_Factor_Kinase"/>
</dbReference>
<dbReference type="OrthoDB" id="9768004at2"/>
<dbReference type="InterPro" id="IPR042095">
    <property type="entry name" value="SUMF_sf"/>
</dbReference>
<dbReference type="PANTHER" id="PTHR23150:SF19">
    <property type="entry name" value="FORMYLGLYCINE-GENERATING ENZYME"/>
    <property type="match status" value="1"/>
</dbReference>
<protein>
    <recommendedName>
        <fullName evidence="2">TIR domain-containing protein</fullName>
    </recommendedName>
</protein>
<dbReference type="InterPro" id="IPR016187">
    <property type="entry name" value="CTDL_fold"/>
</dbReference>
<dbReference type="InterPro" id="IPR045435">
    <property type="entry name" value="EAD7"/>
</dbReference>
<gene>
    <name evidence="3" type="ORF">CFX0092_A0513</name>
</gene>
<dbReference type="RefSeq" id="WP_095042009.1">
    <property type="nucleotide sequence ID" value="NZ_LN890655.1"/>
</dbReference>
<reference evidence="3" key="1">
    <citation type="submission" date="2016-01" db="EMBL/GenBank/DDBJ databases">
        <authorList>
            <person name="Mcilroy J.S."/>
            <person name="Karst M S."/>
            <person name="Albertsen M."/>
        </authorList>
    </citation>
    <scope>NUCLEOTIDE SEQUENCE</scope>
    <source>
        <strain evidence="3">Cfx-K</strain>
    </source>
</reference>
<evidence type="ECO:0000259" key="2">
    <source>
        <dbReference type="PROSITE" id="PS50104"/>
    </source>
</evidence>
<proteinExistence type="predicted"/>
<dbReference type="Gene3D" id="3.40.50.10140">
    <property type="entry name" value="Toll/interleukin-1 receptor homology (TIR) domain"/>
    <property type="match status" value="1"/>
</dbReference>
<accession>A0A160SZ55</accession>
<organism evidence="3 4">
    <name type="scientific">Candidatus Promineifilum breve</name>
    <dbReference type="NCBI Taxonomy" id="1806508"/>
    <lineage>
        <taxon>Bacteria</taxon>
        <taxon>Bacillati</taxon>
        <taxon>Chloroflexota</taxon>
        <taxon>Ardenticatenia</taxon>
        <taxon>Candidatus Promineifilales</taxon>
        <taxon>Candidatus Promineifilaceae</taxon>
        <taxon>Candidatus Promineifilum</taxon>
    </lineage>
</organism>
<dbReference type="InterPro" id="IPR005532">
    <property type="entry name" value="SUMF_dom"/>
</dbReference>
<feature type="region of interest" description="Disordered" evidence="1">
    <location>
        <begin position="219"/>
        <end position="246"/>
    </location>
</feature>
<feature type="domain" description="TIR" evidence="2">
    <location>
        <begin position="92"/>
        <end position="211"/>
    </location>
</feature>
<dbReference type="InterPro" id="IPR035897">
    <property type="entry name" value="Toll_tir_struct_dom_sf"/>
</dbReference>
<dbReference type="KEGG" id="pbf:CFX0092_A0513"/>
<dbReference type="InterPro" id="IPR000157">
    <property type="entry name" value="TIR_dom"/>
</dbReference>
<dbReference type="GO" id="GO:0007165">
    <property type="term" value="P:signal transduction"/>
    <property type="evidence" value="ECO:0007669"/>
    <property type="project" value="InterPro"/>
</dbReference>
<dbReference type="PANTHER" id="PTHR23150">
    <property type="entry name" value="SULFATASE MODIFYING FACTOR 1, 2"/>
    <property type="match status" value="1"/>
</dbReference>
<evidence type="ECO:0000256" key="1">
    <source>
        <dbReference type="SAM" id="MobiDB-lite"/>
    </source>
</evidence>
<dbReference type="Pfam" id="PF03781">
    <property type="entry name" value="FGE-sulfatase"/>
    <property type="match status" value="1"/>
</dbReference>
<dbReference type="Pfam" id="PF13676">
    <property type="entry name" value="TIR_2"/>
    <property type="match status" value="1"/>
</dbReference>
<dbReference type="GO" id="GO:0120147">
    <property type="term" value="F:formylglycine-generating oxidase activity"/>
    <property type="evidence" value="ECO:0007669"/>
    <property type="project" value="TreeGrafter"/>
</dbReference>
<evidence type="ECO:0000313" key="3">
    <source>
        <dbReference type="EMBL" id="CUS02394.2"/>
    </source>
</evidence>
<dbReference type="Proteomes" id="UP000215027">
    <property type="component" value="Chromosome I"/>
</dbReference>
<keyword evidence="4" id="KW-1185">Reference proteome</keyword>
<dbReference type="SUPFAM" id="SSF56436">
    <property type="entry name" value="C-type lectin-like"/>
    <property type="match status" value="1"/>
</dbReference>
<dbReference type="PROSITE" id="PS50104">
    <property type="entry name" value="TIR"/>
    <property type="match status" value="1"/>
</dbReference>
<evidence type="ECO:0000313" key="4">
    <source>
        <dbReference type="Proteomes" id="UP000215027"/>
    </source>
</evidence>
<dbReference type="Pfam" id="PF19960">
    <property type="entry name" value="EAD7"/>
    <property type="match status" value="1"/>
</dbReference>
<dbReference type="AlphaFoldDB" id="A0A160SZ55"/>
<dbReference type="EMBL" id="LN890655">
    <property type="protein sequence ID" value="CUS02394.2"/>
    <property type="molecule type" value="Genomic_DNA"/>
</dbReference>